<accession>A0ABS4KTN3</accession>
<comment type="caution">
    <text evidence="1">The sequence shown here is derived from an EMBL/GenBank/DDBJ whole genome shotgun (WGS) entry which is preliminary data.</text>
</comment>
<dbReference type="RefSeq" id="WP_209702554.1">
    <property type="nucleotide sequence ID" value="NZ_JAGGLM010000014.1"/>
</dbReference>
<organism evidence="1 2">
    <name type="scientific">Clostridium algifaecis</name>
    <dbReference type="NCBI Taxonomy" id="1472040"/>
    <lineage>
        <taxon>Bacteria</taxon>
        <taxon>Bacillati</taxon>
        <taxon>Bacillota</taxon>
        <taxon>Clostridia</taxon>
        <taxon>Eubacteriales</taxon>
        <taxon>Clostridiaceae</taxon>
        <taxon>Clostridium</taxon>
    </lineage>
</organism>
<reference evidence="1 2" key="1">
    <citation type="submission" date="2021-03" db="EMBL/GenBank/DDBJ databases">
        <title>Genomic Encyclopedia of Type Strains, Phase IV (KMG-IV): sequencing the most valuable type-strain genomes for metagenomic binning, comparative biology and taxonomic classification.</title>
        <authorList>
            <person name="Goeker M."/>
        </authorList>
    </citation>
    <scope>NUCLEOTIDE SEQUENCE [LARGE SCALE GENOMIC DNA]</scope>
    <source>
        <strain evidence="1 2">DSM 28783</strain>
    </source>
</reference>
<name>A0ABS4KTN3_9CLOT</name>
<evidence type="ECO:0000313" key="2">
    <source>
        <dbReference type="Proteomes" id="UP001519307"/>
    </source>
</evidence>
<keyword evidence="2" id="KW-1185">Reference proteome</keyword>
<evidence type="ECO:0000313" key="1">
    <source>
        <dbReference type="EMBL" id="MBP2033418.1"/>
    </source>
</evidence>
<protein>
    <submittedName>
        <fullName evidence="1">Uncharacterized protein</fullName>
    </submittedName>
</protein>
<gene>
    <name evidence="1" type="ORF">J2Z42_002121</name>
</gene>
<dbReference type="Proteomes" id="UP001519307">
    <property type="component" value="Unassembled WGS sequence"/>
</dbReference>
<dbReference type="EMBL" id="JAGGLM010000014">
    <property type="protein sequence ID" value="MBP2033418.1"/>
    <property type="molecule type" value="Genomic_DNA"/>
</dbReference>
<sequence>MDKSTFSCLINVEILEKFNLAVTLNKENKEEVIEKLLSNYISDSFLKAAKDLSSNTVKTTTPVITTVEDNNYAKANRKIPVWANREKQNNHKLIKAFLKIEEEQGVVSYEELMERCSNSTKYPDTYVSDFRGNFAQMKTDASNSHGKVFIVEGDKVEIWSEVLDTLRKYRDSFLNSNSEGRETMKITNEMTHRAYEIVKMVYHGNLTRNEAKYKIADETGMNAGSAGDYVTNFLAMMEGQRYTRTMNTYATRYLLEKIKLEFGEEQFKKALEATKEHVKYYNGLNNGTLHSIQNVIDELS</sequence>
<proteinExistence type="predicted"/>